<keyword evidence="1" id="KW-0472">Membrane</keyword>
<organism evidence="2 3">
    <name type="scientific">Aestuariibaculum marinum</name>
    <dbReference type="NCBI Taxonomy" id="2683592"/>
    <lineage>
        <taxon>Bacteria</taxon>
        <taxon>Pseudomonadati</taxon>
        <taxon>Bacteroidota</taxon>
        <taxon>Flavobacteriia</taxon>
        <taxon>Flavobacteriales</taxon>
        <taxon>Flavobacteriaceae</taxon>
    </lineage>
</organism>
<keyword evidence="3" id="KW-1185">Reference proteome</keyword>
<proteinExistence type="predicted"/>
<dbReference type="EMBL" id="JACVXD010000035">
    <property type="protein sequence ID" value="MBD0825532.1"/>
    <property type="molecule type" value="Genomic_DNA"/>
</dbReference>
<feature type="transmembrane region" description="Helical" evidence="1">
    <location>
        <begin position="106"/>
        <end position="123"/>
    </location>
</feature>
<reference evidence="2 3" key="1">
    <citation type="journal article" date="2018" name="J. Microbiol.">
        <title>Aestuariibaculum marinum sp. nov., a marine bacterium isolated from seawater in South Korea.</title>
        <authorList>
            <person name="Choi J."/>
            <person name="Lee D."/>
            <person name="Jang J.H."/>
            <person name="Cha S."/>
            <person name="Seo T."/>
        </authorList>
    </citation>
    <scope>NUCLEOTIDE SEQUENCE [LARGE SCALE GENOMIC DNA]</scope>
    <source>
        <strain evidence="2 3">IP7</strain>
    </source>
</reference>
<gene>
    <name evidence="2" type="ORF">ICJ85_16110</name>
</gene>
<keyword evidence="1" id="KW-0812">Transmembrane</keyword>
<dbReference type="Proteomes" id="UP000621516">
    <property type="component" value="Unassembled WGS sequence"/>
</dbReference>
<sequence>MEKPIFDLLIEISKNDFIDNEDKSNITTRDKLINRAEKQRQLDYLLSEGLVSRTNEIYIITEYGYHIAQFNSWKEYLSHKKALIQRQLKKEKYDLYISWFQSKTGWFPYLVSIIGVVISLYALKNSKEKSLEKLQTTHKETANKQLKDIDSSTKNIQNEKAVDMDTFRLNHQKNTKSD</sequence>
<keyword evidence="1" id="KW-1133">Transmembrane helix</keyword>
<dbReference type="RefSeq" id="WP_188224820.1">
    <property type="nucleotide sequence ID" value="NZ_JACVXD010000035.1"/>
</dbReference>
<evidence type="ECO:0000313" key="2">
    <source>
        <dbReference type="EMBL" id="MBD0825532.1"/>
    </source>
</evidence>
<comment type="caution">
    <text evidence="2">The sequence shown here is derived from an EMBL/GenBank/DDBJ whole genome shotgun (WGS) entry which is preliminary data.</text>
</comment>
<evidence type="ECO:0000313" key="3">
    <source>
        <dbReference type="Proteomes" id="UP000621516"/>
    </source>
</evidence>
<accession>A0A8J6Q0A8</accession>
<protein>
    <submittedName>
        <fullName evidence="2">Uncharacterized protein</fullName>
    </submittedName>
</protein>
<evidence type="ECO:0000256" key="1">
    <source>
        <dbReference type="SAM" id="Phobius"/>
    </source>
</evidence>
<dbReference type="AlphaFoldDB" id="A0A8J6Q0A8"/>
<name>A0A8J6Q0A8_9FLAO</name>